<dbReference type="InterPro" id="IPR015419">
    <property type="entry name" value="CTAG/Pcc1"/>
</dbReference>
<dbReference type="GO" id="GO:0031490">
    <property type="term" value="F:chromatin DNA binding"/>
    <property type="evidence" value="ECO:0007669"/>
    <property type="project" value="EnsemblFungi"/>
</dbReference>
<dbReference type="RefSeq" id="XP_003958563.1">
    <property type="nucleotide sequence ID" value="XM_003958514.1"/>
</dbReference>
<dbReference type="Gene3D" id="3.30.310.50">
    <property type="entry name" value="Alpha-D-phosphohexomutase, C-terminal domain"/>
    <property type="match status" value="1"/>
</dbReference>
<accession>H2AYM2</accession>
<keyword evidence="3" id="KW-1185">Reference proteome</keyword>
<dbReference type="GeneID" id="13887425"/>
<reference evidence="2 3" key="1">
    <citation type="journal article" date="2011" name="Proc. Natl. Acad. Sci. U.S.A.">
        <title>Evolutionary erosion of yeast sex chromosomes by mating-type switching accidents.</title>
        <authorList>
            <person name="Gordon J.L."/>
            <person name="Armisen D."/>
            <person name="Proux-Wera E."/>
            <person name="Oheigeartaigh S.S."/>
            <person name="Byrne K.P."/>
            <person name="Wolfe K.H."/>
        </authorList>
    </citation>
    <scope>NUCLEOTIDE SEQUENCE [LARGE SCALE GENOMIC DNA]</scope>
    <source>
        <strain evidence="3">ATCC 22294 / BCRC 22015 / CBS 2517 / CECT 1963 / NBRC 1671 / NRRL Y-8276</strain>
    </source>
</reference>
<dbReference type="PANTHER" id="PTHR31283">
    <property type="entry name" value="EKC/KEOPS COMPLEX SUBUNIT PCC1 FAMILY MEMBER"/>
    <property type="match status" value="1"/>
</dbReference>
<name>H2AYM2_KAZAF</name>
<dbReference type="GO" id="GO:0071444">
    <property type="term" value="P:cellular response to pheromone"/>
    <property type="evidence" value="ECO:0007669"/>
    <property type="project" value="EnsemblFungi"/>
</dbReference>
<comment type="similarity">
    <text evidence="1">Belongs to the CTAG/PCC1 family.</text>
</comment>
<dbReference type="Pfam" id="PF09341">
    <property type="entry name" value="Pcc1"/>
    <property type="match status" value="1"/>
</dbReference>
<dbReference type="PANTHER" id="PTHR31283:SF5">
    <property type="entry name" value="EKC_KEOPS COMPLEX SUBUNIT LAGE3"/>
    <property type="match status" value="1"/>
</dbReference>
<organism evidence="2 3">
    <name type="scientific">Kazachstania africana (strain ATCC 22294 / BCRC 22015 / CBS 2517 / CECT 1963 / NBRC 1671 / NRRL Y-8276)</name>
    <name type="common">Yeast</name>
    <name type="synonym">Kluyveromyces africanus</name>
    <dbReference type="NCBI Taxonomy" id="1071382"/>
    <lineage>
        <taxon>Eukaryota</taxon>
        <taxon>Fungi</taxon>
        <taxon>Dikarya</taxon>
        <taxon>Ascomycota</taxon>
        <taxon>Saccharomycotina</taxon>
        <taxon>Saccharomycetes</taxon>
        <taxon>Saccharomycetales</taxon>
        <taxon>Saccharomycetaceae</taxon>
        <taxon>Kazachstania</taxon>
    </lineage>
</organism>
<evidence type="ECO:0000313" key="2">
    <source>
        <dbReference type="EMBL" id="CCF59428.1"/>
    </source>
</evidence>
<dbReference type="AlphaFoldDB" id="H2AYM2"/>
<dbReference type="HOGENOM" id="CLU_113770_5_0_1"/>
<dbReference type="GO" id="GO:0070525">
    <property type="term" value="P:tRNA threonylcarbamoyladenosine metabolic process"/>
    <property type="evidence" value="ECO:0007669"/>
    <property type="project" value="EnsemblFungi"/>
</dbReference>
<evidence type="ECO:0000313" key="3">
    <source>
        <dbReference type="Proteomes" id="UP000005220"/>
    </source>
</evidence>
<dbReference type="Proteomes" id="UP000005220">
    <property type="component" value="Chromosome 8"/>
</dbReference>
<dbReference type="eggNOG" id="ENOG502S7CS">
    <property type="taxonomic scope" value="Eukaryota"/>
</dbReference>
<dbReference type="EMBL" id="HE650828">
    <property type="protein sequence ID" value="CCF59428.1"/>
    <property type="molecule type" value="Genomic_DNA"/>
</dbReference>
<dbReference type="KEGG" id="kaf:KAFR_0H00190"/>
<sequence>MNLDHTLKLEIPFEDAKQANIAVDVLKPDPILRPQDFQVSYKARDNVFVAEFESIDDRVLRVGVSNVIDSLKTIIETMDELS</sequence>
<dbReference type="InParanoid" id="H2AYM2"/>
<protein>
    <recommendedName>
        <fullName evidence="4">Transcription factor Pcc1</fullName>
    </recommendedName>
</protein>
<evidence type="ECO:0008006" key="4">
    <source>
        <dbReference type="Google" id="ProtNLM"/>
    </source>
</evidence>
<dbReference type="GO" id="GO:0000722">
    <property type="term" value="P:telomere maintenance via recombination"/>
    <property type="evidence" value="ECO:0007669"/>
    <property type="project" value="EnsemblFungi"/>
</dbReference>
<dbReference type="GO" id="GO:0045944">
    <property type="term" value="P:positive regulation of transcription by RNA polymerase II"/>
    <property type="evidence" value="ECO:0007669"/>
    <property type="project" value="EnsemblFungi"/>
</dbReference>
<gene>
    <name evidence="2" type="primary">KAFR0H00190</name>
    <name evidence="2" type="ORF">KAFR_0H00190</name>
</gene>
<evidence type="ECO:0000256" key="1">
    <source>
        <dbReference type="ARBA" id="ARBA00007073"/>
    </source>
</evidence>
<dbReference type="FunCoup" id="H2AYM2">
    <property type="interactions" value="79"/>
</dbReference>
<dbReference type="OrthoDB" id="10025739at2759"/>
<proteinExistence type="inferred from homology"/>
<dbReference type="GO" id="GO:0000408">
    <property type="term" value="C:EKC/KEOPS complex"/>
    <property type="evidence" value="ECO:0007669"/>
    <property type="project" value="EnsemblFungi"/>
</dbReference>
<dbReference type="GO" id="GO:0000785">
    <property type="term" value="C:chromatin"/>
    <property type="evidence" value="ECO:0007669"/>
    <property type="project" value="EnsemblFungi"/>
</dbReference>